<evidence type="ECO:0000256" key="4">
    <source>
        <dbReference type="ARBA" id="ARBA00022692"/>
    </source>
</evidence>
<dbReference type="NCBIfam" id="TIGR04057">
    <property type="entry name" value="SusC_RagA_signa"/>
    <property type="match status" value="1"/>
</dbReference>
<dbReference type="Pfam" id="PF07715">
    <property type="entry name" value="Plug"/>
    <property type="match status" value="1"/>
</dbReference>
<evidence type="ECO:0000256" key="2">
    <source>
        <dbReference type="ARBA" id="ARBA00022448"/>
    </source>
</evidence>
<dbReference type="EMBL" id="PYGK01000003">
    <property type="protein sequence ID" value="PSL33473.1"/>
    <property type="molecule type" value="Genomic_DNA"/>
</dbReference>
<keyword evidence="7 8" id="KW-0998">Cell outer membrane</keyword>
<evidence type="ECO:0000313" key="13">
    <source>
        <dbReference type="EMBL" id="PSL33473.1"/>
    </source>
</evidence>
<dbReference type="Pfam" id="PF00593">
    <property type="entry name" value="TonB_dep_Rec_b-barrel"/>
    <property type="match status" value="1"/>
</dbReference>
<dbReference type="NCBIfam" id="TIGR04056">
    <property type="entry name" value="OMP_RagA_SusC"/>
    <property type="match status" value="1"/>
</dbReference>
<dbReference type="Pfam" id="PF13715">
    <property type="entry name" value="CarbopepD_reg_2"/>
    <property type="match status" value="1"/>
</dbReference>
<evidence type="ECO:0000256" key="10">
    <source>
        <dbReference type="SAM" id="SignalP"/>
    </source>
</evidence>
<organism evidence="13 14">
    <name type="scientific">Chitinophaga ginsengisoli</name>
    <dbReference type="NCBI Taxonomy" id="363837"/>
    <lineage>
        <taxon>Bacteria</taxon>
        <taxon>Pseudomonadati</taxon>
        <taxon>Bacteroidota</taxon>
        <taxon>Chitinophagia</taxon>
        <taxon>Chitinophagales</taxon>
        <taxon>Chitinophagaceae</taxon>
        <taxon>Chitinophaga</taxon>
    </lineage>
</organism>
<evidence type="ECO:0000256" key="1">
    <source>
        <dbReference type="ARBA" id="ARBA00004571"/>
    </source>
</evidence>
<dbReference type="RefSeq" id="WP_106601774.1">
    <property type="nucleotide sequence ID" value="NZ_PYGK01000003.1"/>
</dbReference>
<feature type="signal peptide" evidence="10">
    <location>
        <begin position="1"/>
        <end position="25"/>
    </location>
</feature>
<sequence>MKRHVYRTFACCWLLLLLFAGAAFAQTKFTGKVTDKTSGNPLPGVTVAVKNSGRGTATDPAGNFSVTAKKGEILVFSFVGYSQQEVVLGDAATVSVVLSEKVGSLDEVVVTGYATQRKKDLTGAVSVVNVEQISRQPTAQVSNQLQGQVSGITVLGSGQPGEEPQVRIRGVNTFGNNTPLYVIDGIPTQNIVDLNPYDVASMQVLKDAGSASIYGARAANGVIIITTKTGKSDGKVRVTYDGYYGTQRPKGGNVWDILSPQEMANLKWMALKNTDPNVTYNDGLYGTGATPRLPDYIAPGGLMEGDPAVDPSKYNVNPFYKNPSDLDNFYRINKANKGGTDWFHEIFKPAMITSHNVSVSGGNDQGAYYLSFYYFNQKGTLLDTYLKRYSIRSNSHFNVGKHVRIGENLEFSVIDNPRITALTEGSGIGMAFREQPIIPVRDIKGNFAGSFSTNGAQLGNARNPVAIQERTKDNRGLGNRLLGNVYGEVDFLQHFTFRTSFGGEVYSSSSHSFTYPEYENAENNKVNSYTEAATSGYNWTWSNTLTYSQSFNRIHNVKVLLGTEAFDNHGRMVTGTTQNYFIFDPNFTNLGTGTGTVTNNSNAFTDGLFSVFGRLDYSLMDKYLLGAVIRRDGSSRFGANNRYGTFPAISAGWRISQEEFLKNVAWISDLKIRGGWGIMGNQLNVDPSNAFTQYGLNKGSSFYDIGGTSNSLASGFFRTTIGNPDAKWESNINTNIGFDATLFKGKLEISADYYKKQVKDLLFTPEVSGTAGRSAPPAVNIAEMQNHGIDLSLGVNDIHITKDLVLKANATLTTYKNKIVNISGDAPYFDLEARRFNGNFIIRNAIDHPISSFYGYKTVGFWNSAEEIAAANDQAQKATNNPNAVYQTGIKLGRFRYQDTNGDGIITDADRTFLGNPSPKFSYGLNLQLDYKNFDFTVFLYGVQGNNIWNQVRWWTDFYPSFAGAKSKTALYDSWRPDNHNAKAPIQENEGSFSTNTVPNSFLVENGSYLRAKNMMLGYTLPKPILQRIGIERFRIYVQAANLFTITKYSGIDPEITGGTTNFGLDEGAYPNQRQFLVGVNVGF</sequence>
<keyword evidence="10" id="KW-0732">Signal</keyword>
<keyword evidence="6 8" id="KW-0472">Membrane</keyword>
<dbReference type="GO" id="GO:0009279">
    <property type="term" value="C:cell outer membrane"/>
    <property type="evidence" value="ECO:0007669"/>
    <property type="project" value="UniProtKB-SubCell"/>
</dbReference>
<evidence type="ECO:0000256" key="3">
    <source>
        <dbReference type="ARBA" id="ARBA00022452"/>
    </source>
</evidence>
<dbReference type="Gene3D" id="2.40.170.20">
    <property type="entry name" value="TonB-dependent receptor, beta-barrel domain"/>
    <property type="match status" value="1"/>
</dbReference>
<dbReference type="InterPro" id="IPR000531">
    <property type="entry name" value="Beta-barrel_TonB"/>
</dbReference>
<keyword evidence="2 8" id="KW-0813">Transport</keyword>
<evidence type="ECO:0000256" key="6">
    <source>
        <dbReference type="ARBA" id="ARBA00023136"/>
    </source>
</evidence>
<evidence type="ECO:0000256" key="9">
    <source>
        <dbReference type="RuleBase" id="RU003357"/>
    </source>
</evidence>
<reference evidence="13 14" key="1">
    <citation type="submission" date="2018-03" db="EMBL/GenBank/DDBJ databases">
        <title>Genomic Encyclopedia of Archaeal and Bacterial Type Strains, Phase II (KMG-II): from individual species to whole genera.</title>
        <authorList>
            <person name="Goeker M."/>
        </authorList>
    </citation>
    <scope>NUCLEOTIDE SEQUENCE [LARGE SCALE GENOMIC DNA]</scope>
    <source>
        <strain evidence="13 14">DSM 18107</strain>
    </source>
</reference>
<keyword evidence="3 8" id="KW-1134">Transmembrane beta strand</keyword>
<dbReference type="PROSITE" id="PS52016">
    <property type="entry name" value="TONB_DEPENDENT_REC_3"/>
    <property type="match status" value="1"/>
</dbReference>
<dbReference type="InterPro" id="IPR023997">
    <property type="entry name" value="TonB-dep_OMP_SusC/RagA_CS"/>
</dbReference>
<comment type="subcellular location">
    <subcellularLocation>
        <location evidence="1 8">Cell outer membrane</location>
        <topology evidence="1 8">Multi-pass membrane protein</topology>
    </subcellularLocation>
</comment>
<dbReference type="SUPFAM" id="SSF49464">
    <property type="entry name" value="Carboxypeptidase regulatory domain-like"/>
    <property type="match status" value="1"/>
</dbReference>
<protein>
    <submittedName>
        <fullName evidence="13">TonB-linked SusC/RagA family outer membrane protein</fullName>
    </submittedName>
</protein>
<evidence type="ECO:0000259" key="11">
    <source>
        <dbReference type="Pfam" id="PF00593"/>
    </source>
</evidence>
<evidence type="ECO:0000259" key="12">
    <source>
        <dbReference type="Pfam" id="PF07715"/>
    </source>
</evidence>
<keyword evidence="5 9" id="KW-0798">TonB box</keyword>
<evidence type="ECO:0000256" key="5">
    <source>
        <dbReference type="ARBA" id="ARBA00023077"/>
    </source>
</evidence>
<keyword evidence="14" id="KW-1185">Reference proteome</keyword>
<dbReference type="InterPro" id="IPR012910">
    <property type="entry name" value="Plug_dom"/>
</dbReference>
<gene>
    <name evidence="13" type="ORF">CLV42_103456</name>
</gene>
<evidence type="ECO:0000313" key="14">
    <source>
        <dbReference type="Proteomes" id="UP000240978"/>
    </source>
</evidence>
<accession>A0A2P8GHN0</accession>
<dbReference type="InterPro" id="IPR008969">
    <property type="entry name" value="CarboxyPept-like_regulatory"/>
</dbReference>
<dbReference type="InterPro" id="IPR036942">
    <property type="entry name" value="Beta-barrel_TonB_sf"/>
</dbReference>
<evidence type="ECO:0000256" key="7">
    <source>
        <dbReference type="ARBA" id="ARBA00023237"/>
    </source>
</evidence>
<dbReference type="AlphaFoldDB" id="A0A2P8GHN0"/>
<evidence type="ECO:0000256" key="8">
    <source>
        <dbReference type="PROSITE-ProRule" id="PRU01360"/>
    </source>
</evidence>
<dbReference type="Gene3D" id="2.170.130.10">
    <property type="entry name" value="TonB-dependent receptor, plug domain"/>
    <property type="match status" value="1"/>
</dbReference>
<dbReference type="Gene3D" id="2.60.40.1120">
    <property type="entry name" value="Carboxypeptidase-like, regulatory domain"/>
    <property type="match status" value="1"/>
</dbReference>
<dbReference type="InterPro" id="IPR039426">
    <property type="entry name" value="TonB-dep_rcpt-like"/>
</dbReference>
<feature type="domain" description="TonB-dependent receptor plug" evidence="12">
    <location>
        <begin position="118"/>
        <end position="222"/>
    </location>
</feature>
<dbReference type="InterPro" id="IPR037066">
    <property type="entry name" value="Plug_dom_sf"/>
</dbReference>
<dbReference type="SUPFAM" id="SSF56935">
    <property type="entry name" value="Porins"/>
    <property type="match status" value="1"/>
</dbReference>
<dbReference type="OrthoDB" id="9768177at2"/>
<comment type="caution">
    <text evidence="13">The sequence shown here is derived from an EMBL/GenBank/DDBJ whole genome shotgun (WGS) entry which is preliminary data.</text>
</comment>
<proteinExistence type="inferred from homology"/>
<dbReference type="Proteomes" id="UP000240978">
    <property type="component" value="Unassembled WGS sequence"/>
</dbReference>
<comment type="similarity">
    <text evidence="8 9">Belongs to the TonB-dependent receptor family.</text>
</comment>
<feature type="chain" id="PRO_5015112200" evidence="10">
    <location>
        <begin position="26"/>
        <end position="1084"/>
    </location>
</feature>
<dbReference type="InterPro" id="IPR023996">
    <property type="entry name" value="TonB-dep_OMP_SusC/RagA"/>
</dbReference>
<feature type="domain" description="TonB-dependent receptor-like beta-barrel" evidence="11">
    <location>
        <begin position="474"/>
        <end position="1043"/>
    </location>
</feature>
<name>A0A2P8GHN0_9BACT</name>
<keyword evidence="4 8" id="KW-0812">Transmembrane</keyword>